<gene>
    <name evidence="2" type="ORF">KK062_02420</name>
</gene>
<comment type="caution">
    <text evidence="2">The sequence shown here is derived from an EMBL/GenBank/DDBJ whole genome shotgun (WGS) entry which is preliminary data.</text>
</comment>
<name>A0AAP2DTD0_9BACT</name>
<dbReference type="Proteomes" id="UP001319080">
    <property type="component" value="Unassembled WGS sequence"/>
</dbReference>
<keyword evidence="1" id="KW-1133">Transmembrane helix</keyword>
<keyword evidence="1" id="KW-0812">Transmembrane</keyword>
<accession>A0AAP2DTD0</accession>
<organism evidence="2 3">
    <name type="scientific">Dawidia cretensis</name>
    <dbReference type="NCBI Taxonomy" id="2782350"/>
    <lineage>
        <taxon>Bacteria</taxon>
        <taxon>Pseudomonadati</taxon>
        <taxon>Bacteroidota</taxon>
        <taxon>Cytophagia</taxon>
        <taxon>Cytophagales</taxon>
        <taxon>Chryseotaleaceae</taxon>
        <taxon>Dawidia</taxon>
    </lineage>
</organism>
<protein>
    <submittedName>
        <fullName evidence="2">Uncharacterized protein</fullName>
    </submittedName>
</protein>
<dbReference type="AlphaFoldDB" id="A0AAP2DTD0"/>
<keyword evidence="1" id="KW-0472">Membrane</keyword>
<sequence length="267" mass="30901">MSLVFSSLFLFILISPGLIFRFSYLQGTYAKLTFKVSAVEEIFWALIPALFLQLAAILVVDHVTSYEVRLEVIYQLITSNDALDFFVIEQSLLPFLIYITLLLLASVFFGVVARRLVRRYRLDLHTKFLRFGNEWHYLFSGEAFYLSKNINPSSIAFIQIDVVMGSSEGDMIYSGILEDYYLSRDNNGLDRLYLTNVYRRLLKNDLDADAPNVGFLNRHLDDRYYAMPGDLFVVTYDDIKNLNVTYMIEMTDTDLEEANERDEPGTK</sequence>
<evidence type="ECO:0000313" key="3">
    <source>
        <dbReference type="Proteomes" id="UP001319080"/>
    </source>
</evidence>
<proteinExistence type="predicted"/>
<dbReference type="RefSeq" id="WP_254082633.1">
    <property type="nucleotide sequence ID" value="NZ_JAHESE010000001.1"/>
</dbReference>
<feature type="transmembrane region" description="Helical" evidence="1">
    <location>
        <begin position="95"/>
        <end position="117"/>
    </location>
</feature>
<reference evidence="2 3" key="1">
    <citation type="submission" date="2021-05" db="EMBL/GenBank/DDBJ databases">
        <title>A Polyphasic approach of four new species of the genus Ohtaekwangia: Ohtaekwangia histidinii sp. nov., Ohtaekwangia cretensis sp. nov., Ohtaekwangia indiensis sp. nov., Ohtaekwangia reichenbachii sp. nov. from diverse environment.</title>
        <authorList>
            <person name="Octaviana S."/>
        </authorList>
    </citation>
    <scope>NUCLEOTIDE SEQUENCE [LARGE SCALE GENOMIC DNA]</scope>
    <source>
        <strain evidence="2 3">PWU5</strain>
    </source>
</reference>
<dbReference type="EMBL" id="JAHESE010000001">
    <property type="protein sequence ID" value="MBT1707056.1"/>
    <property type="molecule type" value="Genomic_DNA"/>
</dbReference>
<keyword evidence="3" id="KW-1185">Reference proteome</keyword>
<evidence type="ECO:0000256" key="1">
    <source>
        <dbReference type="SAM" id="Phobius"/>
    </source>
</evidence>
<feature type="transmembrane region" description="Helical" evidence="1">
    <location>
        <begin position="43"/>
        <end position="60"/>
    </location>
</feature>
<evidence type="ECO:0000313" key="2">
    <source>
        <dbReference type="EMBL" id="MBT1707056.1"/>
    </source>
</evidence>